<dbReference type="Gene3D" id="3.90.245.10">
    <property type="entry name" value="Ribonucleoside hydrolase-like"/>
    <property type="match status" value="1"/>
</dbReference>
<evidence type="ECO:0000256" key="2">
    <source>
        <dbReference type="ARBA" id="ARBA00023295"/>
    </source>
</evidence>
<keyword evidence="2" id="KW-0326">Glycosidase</keyword>
<sequence>MNFPKMKDEATLKKLTPPTSKVRMVLDTDTFNEVDDQFAIVYALQSQDQLDVEAIYAAPFHNSKSSGPEDGMEKSYDEILRILQRINVSSENFVYKGSRGYLQSSEHPYHSEAALDLVNRAMTATEDSPLYVVAIGAITNIASAILIEPKIVGKIVVVWLGGNALHWPDTKEFNLKQDVLSAQVVFNSGVPLVQIPCMGVTSHLHTTLSEVENFVAGKGAIGDFLAKRFKDYHDDHFAYSKVIWDISAIAYLIHNDKAVPTQLVHSPILTDQVTWSFDSSRHFMRYAHHVNRDVIFKDLFMKLAKSQA</sequence>
<protein>
    <submittedName>
        <fullName evidence="4">Inosine-uridine nucleoside N-ribohydrolase</fullName>
    </submittedName>
</protein>
<feature type="domain" description="Inosine/uridine-preferring nucleoside hydrolase" evidence="3">
    <location>
        <begin position="25"/>
        <end position="257"/>
    </location>
</feature>
<dbReference type="Proteomes" id="UP001296943">
    <property type="component" value="Unassembled WGS sequence"/>
</dbReference>
<dbReference type="InterPro" id="IPR036452">
    <property type="entry name" value="Ribo_hydro-like"/>
</dbReference>
<dbReference type="PANTHER" id="PTHR12304">
    <property type="entry name" value="INOSINE-URIDINE PREFERRING NUCLEOSIDE HYDROLASE"/>
    <property type="match status" value="1"/>
</dbReference>
<evidence type="ECO:0000313" key="5">
    <source>
        <dbReference type="Proteomes" id="UP001296943"/>
    </source>
</evidence>
<gene>
    <name evidence="4" type="ORF">JOC48_002164</name>
</gene>
<comment type="caution">
    <text evidence="4">The sequence shown here is derived from an EMBL/GenBank/DDBJ whole genome shotgun (WGS) entry which is preliminary data.</text>
</comment>
<accession>A0ABS2N183</accession>
<keyword evidence="1" id="KW-0378">Hydrolase</keyword>
<evidence type="ECO:0000313" key="4">
    <source>
        <dbReference type="EMBL" id="MBM7571665.1"/>
    </source>
</evidence>
<dbReference type="EMBL" id="JAFBDR010000010">
    <property type="protein sequence ID" value="MBM7571665.1"/>
    <property type="molecule type" value="Genomic_DNA"/>
</dbReference>
<dbReference type="SUPFAM" id="SSF53590">
    <property type="entry name" value="Nucleoside hydrolase"/>
    <property type="match status" value="1"/>
</dbReference>
<dbReference type="Pfam" id="PF01156">
    <property type="entry name" value="IU_nuc_hydro"/>
    <property type="match status" value="1"/>
</dbReference>
<dbReference type="PANTHER" id="PTHR12304:SF4">
    <property type="entry name" value="URIDINE NUCLEOSIDASE"/>
    <property type="match status" value="1"/>
</dbReference>
<keyword evidence="5" id="KW-1185">Reference proteome</keyword>
<proteinExistence type="predicted"/>
<evidence type="ECO:0000259" key="3">
    <source>
        <dbReference type="Pfam" id="PF01156"/>
    </source>
</evidence>
<dbReference type="InterPro" id="IPR023186">
    <property type="entry name" value="IUNH"/>
</dbReference>
<name>A0ABS2N183_9BACI</name>
<evidence type="ECO:0000256" key="1">
    <source>
        <dbReference type="ARBA" id="ARBA00022801"/>
    </source>
</evidence>
<dbReference type="InterPro" id="IPR001910">
    <property type="entry name" value="Inosine/uridine_hydrolase_dom"/>
</dbReference>
<dbReference type="RefSeq" id="WP_204499472.1">
    <property type="nucleotide sequence ID" value="NZ_JAFBDR010000010.1"/>
</dbReference>
<reference evidence="4 5" key="1">
    <citation type="submission" date="2021-01" db="EMBL/GenBank/DDBJ databases">
        <title>Genomic Encyclopedia of Type Strains, Phase IV (KMG-IV): sequencing the most valuable type-strain genomes for metagenomic binning, comparative biology and taxonomic classification.</title>
        <authorList>
            <person name="Goeker M."/>
        </authorList>
    </citation>
    <scope>NUCLEOTIDE SEQUENCE [LARGE SCALE GENOMIC DNA]</scope>
    <source>
        <strain evidence="4 5">DSM 23711</strain>
    </source>
</reference>
<organism evidence="4 5">
    <name type="scientific">Aquibacillus albus</name>
    <dbReference type="NCBI Taxonomy" id="1168171"/>
    <lineage>
        <taxon>Bacteria</taxon>
        <taxon>Bacillati</taxon>
        <taxon>Bacillota</taxon>
        <taxon>Bacilli</taxon>
        <taxon>Bacillales</taxon>
        <taxon>Bacillaceae</taxon>
        <taxon>Aquibacillus</taxon>
    </lineage>
</organism>